<proteinExistence type="predicted"/>
<dbReference type="OrthoDB" id="270763at2759"/>
<dbReference type="EMBL" id="KV425891">
    <property type="protein sequence ID" value="KZW01898.1"/>
    <property type="molecule type" value="Genomic_DNA"/>
</dbReference>
<gene>
    <name evidence="1" type="ORF">EXIGLDRAFT_760497</name>
</gene>
<dbReference type="InParanoid" id="A0A165PAR3"/>
<evidence type="ECO:0008006" key="3">
    <source>
        <dbReference type="Google" id="ProtNLM"/>
    </source>
</evidence>
<dbReference type="Gene3D" id="3.80.10.10">
    <property type="entry name" value="Ribonuclease Inhibitor"/>
    <property type="match status" value="1"/>
</dbReference>
<name>A0A165PAR3_EXIGL</name>
<reference evidence="1 2" key="1">
    <citation type="journal article" date="2016" name="Mol. Biol. Evol.">
        <title>Comparative Genomics of Early-Diverging Mushroom-Forming Fungi Provides Insights into the Origins of Lignocellulose Decay Capabilities.</title>
        <authorList>
            <person name="Nagy L.G."/>
            <person name="Riley R."/>
            <person name="Tritt A."/>
            <person name="Adam C."/>
            <person name="Daum C."/>
            <person name="Floudas D."/>
            <person name="Sun H."/>
            <person name="Yadav J.S."/>
            <person name="Pangilinan J."/>
            <person name="Larsson K.H."/>
            <person name="Matsuura K."/>
            <person name="Barry K."/>
            <person name="Labutti K."/>
            <person name="Kuo R."/>
            <person name="Ohm R.A."/>
            <person name="Bhattacharya S.S."/>
            <person name="Shirouzu T."/>
            <person name="Yoshinaga Y."/>
            <person name="Martin F.M."/>
            <person name="Grigoriev I.V."/>
            <person name="Hibbett D.S."/>
        </authorList>
    </citation>
    <scope>NUCLEOTIDE SEQUENCE [LARGE SCALE GENOMIC DNA]</scope>
    <source>
        <strain evidence="1 2">HHB12029</strain>
    </source>
</reference>
<protein>
    <recommendedName>
        <fullName evidence="3">F-box domain-containing protein</fullName>
    </recommendedName>
</protein>
<dbReference type="STRING" id="1314781.A0A165PAR3"/>
<dbReference type="InterPro" id="IPR032675">
    <property type="entry name" value="LRR_dom_sf"/>
</dbReference>
<sequence length="454" mass="50905">MPGKTITPAPAPPLTNELILRILDYVYHADVHIDRSPDYKTLMAASLVSSDWAPPAQSLLFRHVRITHKYRAHAFLRVAGQKNEKSRMLREAVRILEVSFKDPLRNKKLKISNDELVYLVQSCPYLYELDILENPAQIQPDQADFLRAAAPVRALRMQLVTDVDRMLELIAVWPSLQHLEVLPPKPFTPEPTLESAKEFKLRELRLQVSYDPEATLATHIAPALRQLDILALTRGALRPTALKTLLASVSGTLRSLTLELWDDAAARAANACPALQELTLWSGVFRTTSATGSLVDTLPRTIVHFAFYLHGLLDAGRLQRERATIEGVTKRVPNLRVVTCYNYLGERERSWATPFVRYCRSKGIRIREFPTGGGDAPVDLVPTRGFPRRLTTANFALMAPLPPVVQRQQLLDYTSPPTASSSRMTGGSRKRLASFASKLFGGRSAPEEKYEKLE</sequence>
<dbReference type="Proteomes" id="UP000077266">
    <property type="component" value="Unassembled WGS sequence"/>
</dbReference>
<dbReference type="AlphaFoldDB" id="A0A165PAR3"/>
<evidence type="ECO:0000313" key="1">
    <source>
        <dbReference type="EMBL" id="KZW01898.1"/>
    </source>
</evidence>
<evidence type="ECO:0000313" key="2">
    <source>
        <dbReference type="Proteomes" id="UP000077266"/>
    </source>
</evidence>
<accession>A0A165PAR3</accession>
<organism evidence="1 2">
    <name type="scientific">Exidia glandulosa HHB12029</name>
    <dbReference type="NCBI Taxonomy" id="1314781"/>
    <lineage>
        <taxon>Eukaryota</taxon>
        <taxon>Fungi</taxon>
        <taxon>Dikarya</taxon>
        <taxon>Basidiomycota</taxon>
        <taxon>Agaricomycotina</taxon>
        <taxon>Agaricomycetes</taxon>
        <taxon>Auriculariales</taxon>
        <taxon>Exidiaceae</taxon>
        <taxon>Exidia</taxon>
    </lineage>
</organism>
<keyword evidence="2" id="KW-1185">Reference proteome</keyword>